<organism evidence="2">
    <name type="scientific">uncultured Acidimicrobiales bacterium</name>
    <dbReference type="NCBI Taxonomy" id="310071"/>
    <lineage>
        <taxon>Bacteria</taxon>
        <taxon>Bacillati</taxon>
        <taxon>Actinomycetota</taxon>
        <taxon>Acidimicrobiia</taxon>
        <taxon>Acidimicrobiales</taxon>
        <taxon>environmental samples</taxon>
    </lineage>
</organism>
<protein>
    <submittedName>
        <fullName evidence="2">Pyridoxine 5'-phosphate oxidase, Rv1155</fullName>
    </submittedName>
</protein>
<accession>A0A6J4H9G2</accession>
<evidence type="ECO:0000256" key="1">
    <source>
        <dbReference type="ARBA" id="ARBA00023002"/>
    </source>
</evidence>
<dbReference type="GO" id="GO:0016627">
    <property type="term" value="F:oxidoreductase activity, acting on the CH-CH group of donors"/>
    <property type="evidence" value="ECO:0007669"/>
    <property type="project" value="TreeGrafter"/>
</dbReference>
<gene>
    <name evidence="2" type="ORF">AVDCRST_MAG10-534</name>
</gene>
<proteinExistence type="predicted"/>
<reference evidence="2" key="1">
    <citation type="submission" date="2020-02" db="EMBL/GenBank/DDBJ databases">
        <authorList>
            <person name="Meier V. D."/>
        </authorList>
    </citation>
    <scope>NUCLEOTIDE SEQUENCE</scope>
    <source>
        <strain evidence="2">AVDCRST_MAG10</strain>
    </source>
</reference>
<name>A0A6J4H9G2_9ACTN</name>
<dbReference type="EMBL" id="CADCTB010000036">
    <property type="protein sequence ID" value="CAA9218757.1"/>
    <property type="molecule type" value="Genomic_DNA"/>
</dbReference>
<dbReference type="SUPFAM" id="SSF50475">
    <property type="entry name" value="FMN-binding split barrel"/>
    <property type="match status" value="1"/>
</dbReference>
<dbReference type="Gene3D" id="2.30.110.10">
    <property type="entry name" value="Electron Transport, Fmn-binding Protein, Chain A"/>
    <property type="match status" value="1"/>
</dbReference>
<evidence type="ECO:0000313" key="2">
    <source>
        <dbReference type="EMBL" id="CAA9218757.1"/>
    </source>
</evidence>
<dbReference type="GO" id="GO:0070967">
    <property type="term" value="F:coenzyme F420 binding"/>
    <property type="evidence" value="ECO:0007669"/>
    <property type="project" value="TreeGrafter"/>
</dbReference>
<dbReference type="PANTHER" id="PTHR35176:SF2">
    <property type="entry name" value="F420H(2)-DEPENDENT REDUCTASE RV1155"/>
    <property type="match status" value="1"/>
</dbReference>
<dbReference type="AlphaFoldDB" id="A0A6J4H9G2"/>
<dbReference type="GO" id="GO:0005829">
    <property type="term" value="C:cytosol"/>
    <property type="evidence" value="ECO:0007669"/>
    <property type="project" value="TreeGrafter"/>
</dbReference>
<dbReference type="InterPro" id="IPR012349">
    <property type="entry name" value="Split_barrel_FMN-bd"/>
</dbReference>
<sequence>MGDLAAFAGLVPLDHGLVVVSTARADGTIQSSVVNAGVLDHPLTGRPVVGFVSAGSSRRLANLRERPRTTVVIRAGWRWAGVEGPVDLAGPDDALGDIAGDRLRLLLRDIFTAAGGTHEDWDEYDRVMADERRVAVLVTPERTYGSG</sequence>
<dbReference type="PANTHER" id="PTHR35176">
    <property type="entry name" value="HEME OXYGENASE HI_0854-RELATED"/>
    <property type="match status" value="1"/>
</dbReference>
<keyword evidence="1" id="KW-0560">Oxidoreductase</keyword>
<dbReference type="InterPro" id="IPR052019">
    <property type="entry name" value="F420H2_bilvrd_red/Heme_oxyg"/>
</dbReference>